<gene>
    <name evidence="1" type="ORF">GCM10025778_26290</name>
</gene>
<reference evidence="2" key="1">
    <citation type="journal article" date="2019" name="Int. J. Syst. Evol. Microbiol.">
        <title>The Global Catalogue of Microorganisms (GCM) 10K type strain sequencing project: providing services to taxonomists for standard genome sequencing and annotation.</title>
        <authorList>
            <consortium name="The Broad Institute Genomics Platform"/>
            <consortium name="The Broad Institute Genome Sequencing Center for Infectious Disease"/>
            <person name="Wu L."/>
            <person name="Ma J."/>
        </authorList>
    </citation>
    <scope>NUCLEOTIDE SEQUENCE [LARGE SCALE GENOMIC DNA]</scope>
    <source>
        <strain evidence="2">JCM 18952</strain>
    </source>
</reference>
<sequence length="180" mass="19317">MSKKRSWWRAPALWALLGALGILLIVIYGANKFFAHDQTAAPVDEVTRNASPGLDGIIATDVPPNQLRIGDCLQGFVSPLEDTTVVTCLTAHNAQLVETFKLNGDVFPGPAGILAESQDLCKSVPLDPASPLDTSWSYHFSRPSEATWKEGDRLVACFVALDEGSVRESVLPSKGPELGS</sequence>
<organism evidence="1 2">
    <name type="scientific">Paeniglutamicibacter antarcticus</name>
    <dbReference type="NCBI Taxonomy" id="494023"/>
    <lineage>
        <taxon>Bacteria</taxon>
        <taxon>Bacillati</taxon>
        <taxon>Actinomycetota</taxon>
        <taxon>Actinomycetes</taxon>
        <taxon>Micrococcales</taxon>
        <taxon>Micrococcaceae</taxon>
        <taxon>Paeniglutamicibacter</taxon>
    </lineage>
</organism>
<proteinExistence type="predicted"/>
<evidence type="ECO:0008006" key="3">
    <source>
        <dbReference type="Google" id="ProtNLM"/>
    </source>
</evidence>
<dbReference type="RefSeq" id="WP_210099913.1">
    <property type="nucleotide sequence ID" value="NZ_BAABLK010000034.1"/>
</dbReference>
<dbReference type="Proteomes" id="UP001501257">
    <property type="component" value="Unassembled WGS sequence"/>
</dbReference>
<protein>
    <recommendedName>
        <fullName evidence="3">Septum formation-related domain-containing protein</fullName>
    </recommendedName>
</protein>
<accession>A0ABP9TN28</accession>
<dbReference type="EMBL" id="BAABLK010000034">
    <property type="protein sequence ID" value="GAA5228096.1"/>
    <property type="molecule type" value="Genomic_DNA"/>
</dbReference>
<name>A0ABP9TN28_9MICC</name>
<keyword evidence="2" id="KW-1185">Reference proteome</keyword>
<comment type="caution">
    <text evidence="1">The sequence shown here is derived from an EMBL/GenBank/DDBJ whole genome shotgun (WGS) entry which is preliminary data.</text>
</comment>
<evidence type="ECO:0000313" key="2">
    <source>
        <dbReference type="Proteomes" id="UP001501257"/>
    </source>
</evidence>
<evidence type="ECO:0000313" key="1">
    <source>
        <dbReference type="EMBL" id="GAA5228096.1"/>
    </source>
</evidence>